<evidence type="ECO:0000256" key="1">
    <source>
        <dbReference type="SAM" id="MobiDB-lite"/>
    </source>
</evidence>
<feature type="region of interest" description="Disordered" evidence="1">
    <location>
        <begin position="1"/>
        <end position="65"/>
    </location>
</feature>
<dbReference type="EnsemblPlants" id="OB07G21000.1">
    <property type="protein sequence ID" value="OB07G21000.1"/>
    <property type="gene ID" value="OB07G21000"/>
</dbReference>
<dbReference type="HOGENOM" id="CLU_2856551_0_0_1"/>
<feature type="compositionally biased region" description="Low complexity" evidence="1">
    <location>
        <begin position="24"/>
        <end position="38"/>
    </location>
</feature>
<evidence type="ECO:0000313" key="3">
    <source>
        <dbReference type="Proteomes" id="UP000006038"/>
    </source>
</evidence>
<evidence type="ECO:0000313" key="2">
    <source>
        <dbReference type="EnsemblPlants" id="OB07G21000.1"/>
    </source>
</evidence>
<dbReference type="Gramene" id="OB07G21000.1">
    <property type="protein sequence ID" value="OB07G21000.1"/>
    <property type="gene ID" value="OB07G21000"/>
</dbReference>
<reference evidence="2" key="1">
    <citation type="journal article" date="2013" name="Nat. Commun.">
        <title>Whole-genome sequencing of Oryza brachyantha reveals mechanisms underlying Oryza genome evolution.</title>
        <authorList>
            <person name="Chen J."/>
            <person name="Huang Q."/>
            <person name="Gao D."/>
            <person name="Wang J."/>
            <person name="Lang Y."/>
            <person name="Liu T."/>
            <person name="Li B."/>
            <person name="Bai Z."/>
            <person name="Luis Goicoechea J."/>
            <person name="Liang C."/>
            <person name="Chen C."/>
            <person name="Zhang W."/>
            <person name="Sun S."/>
            <person name="Liao Y."/>
            <person name="Zhang X."/>
            <person name="Yang L."/>
            <person name="Song C."/>
            <person name="Wang M."/>
            <person name="Shi J."/>
            <person name="Liu G."/>
            <person name="Liu J."/>
            <person name="Zhou H."/>
            <person name="Zhou W."/>
            <person name="Yu Q."/>
            <person name="An N."/>
            <person name="Chen Y."/>
            <person name="Cai Q."/>
            <person name="Wang B."/>
            <person name="Liu B."/>
            <person name="Min J."/>
            <person name="Huang Y."/>
            <person name="Wu H."/>
            <person name="Li Z."/>
            <person name="Zhang Y."/>
            <person name="Yin Y."/>
            <person name="Song W."/>
            <person name="Jiang J."/>
            <person name="Jackson S.A."/>
            <person name="Wing R.A."/>
            <person name="Wang J."/>
            <person name="Chen M."/>
        </authorList>
    </citation>
    <scope>NUCLEOTIDE SEQUENCE [LARGE SCALE GENOMIC DNA]</scope>
    <source>
        <strain evidence="2">cv. IRGC 101232</strain>
    </source>
</reference>
<keyword evidence="3" id="KW-1185">Reference proteome</keyword>
<protein>
    <submittedName>
        <fullName evidence="2">Uncharacterized protein</fullName>
    </submittedName>
</protein>
<dbReference type="AlphaFoldDB" id="J3ML18"/>
<dbReference type="Proteomes" id="UP000006038">
    <property type="component" value="Chromosome 7"/>
</dbReference>
<reference evidence="2" key="2">
    <citation type="submission" date="2013-04" db="UniProtKB">
        <authorList>
            <consortium name="EnsemblPlants"/>
        </authorList>
    </citation>
    <scope>IDENTIFICATION</scope>
</reference>
<accession>J3ML18</accession>
<name>J3ML18_ORYBR</name>
<proteinExistence type="predicted"/>
<dbReference type="STRING" id="4533.J3ML18"/>
<organism evidence="2">
    <name type="scientific">Oryza brachyantha</name>
    <name type="common">malo sina</name>
    <dbReference type="NCBI Taxonomy" id="4533"/>
    <lineage>
        <taxon>Eukaryota</taxon>
        <taxon>Viridiplantae</taxon>
        <taxon>Streptophyta</taxon>
        <taxon>Embryophyta</taxon>
        <taxon>Tracheophyta</taxon>
        <taxon>Spermatophyta</taxon>
        <taxon>Magnoliopsida</taxon>
        <taxon>Liliopsida</taxon>
        <taxon>Poales</taxon>
        <taxon>Poaceae</taxon>
        <taxon>BOP clade</taxon>
        <taxon>Oryzoideae</taxon>
        <taxon>Oryzeae</taxon>
        <taxon>Oryzinae</taxon>
        <taxon>Oryza</taxon>
    </lineage>
</organism>
<sequence>LSPPLPNQNPNPRGEGAPLPPTSSAPAPMATQPPSSAADLYETASQPDPPASAAGDAYTFLEFNT</sequence>